<organism evidence="1">
    <name type="scientific">Anguilla anguilla</name>
    <name type="common">European freshwater eel</name>
    <name type="synonym">Muraena anguilla</name>
    <dbReference type="NCBI Taxonomy" id="7936"/>
    <lineage>
        <taxon>Eukaryota</taxon>
        <taxon>Metazoa</taxon>
        <taxon>Chordata</taxon>
        <taxon>Craniata</taxon>
        <taxon>Vertebrata</taxon>
        <taxon>Euteleostomi</taxon>
        <taxon>Actinopterygii</taxon>
        <taxon>Neopterygii</taxon>
        <taxon>Teleostei</taxon>
        <taxon>Anguilliformes</taxon>
        <taxon>Anguillidae</taxon>
        <taxon>Anguilla</taxon>
    </lineage>
</organism>
<proteinExistence type="predicted"/>
<sequence length="45" mass="5127">MLEQGYYLNYLTAYLRPNTTVPSSSSAIQRTQLFKSLRGKKKSVS</sequence>
<accession>A0A0E9WDI4</accession>
<reference evidence="1" key="2">
    <citation type="journal article" date="2015" name="Fish Shellfish Immunol.">
        <title>Early steps in the European eel (Anguilla anguilla)-Vibrio vulnificus interaction in the gills: Role of the RtxA13 toxin.</title>
        <authorList>
            <person name="Callol A."/>
            <person name="Pajuelo D."/>
            <person name="Ebbesson L."/>
            <person name="Teles M."/>
            <person name="MacKenzie S."/>
            <person name="Amaro C."/>
        </authorList>
    </citation>
    <scope>NUCLEOTIDE SEQUENCE</scope>
</reference>
<reference evidence="1" key="1">
    <citation type="submission" date="2014-11" db="EMBL/GenBank/DDBJ databases">
        <authorList>
            <person name="Amaro Gonzalez C."/>
        </authorList>
    </citation>
    <scope>NUCLEOTIDE SEQUENCE</scope>
</reference>
<protein>
    <submittedName>
        <fullName evidence="1">Uncharacterized protein</fullName>
    </submittedName>
</protein>
<evidence type="ECO:0000313" key="1">
    <source>
        <dbReference type="EMBL" id="JAH87635.1"/>
    </source>
</evidence>
<dbReference type="AlphaFoldDB" id="A0A0E9WDI4"/>
<dbReference type="EMBL" id="GBXM01020942">
    <property type="protein sequence ID" value="JAH87635.1"/>
    <property type="molecule type" value="Transcribed_RNA"/>
</dbReference>
<name>A0A0E9WDI4_ANGAN</name>